<proteinExistence type="predicted"/>
<protein>
    <submittedName>
        <fullName evidence="1">Putative cytoplasmic protein</fullName>
    </submittedName>
</protein>
<dbReference type="EMBL" id="RBUT01000024">
    <property type="protein sequence ID" value="RMV52687.1"/>
    <property type="molecule type" value="Genomic_DNA"/>
</dbReference>
<organism evidence="1 2">
    <name type="scientific">Pseudomonas syringae pv. helianthi</name>
    <dbReference type="NCBI Taxonomy" id="251654"/>
    <lineage>
        <taxon>Bacteria</taxon>
        <taxon>Pseudomonadati</taxon>
        <taxon>Pseudomonadota</taxon>
        <taxon>Gammaproteobacteria</taxon>
        <taxon>Pseudomonadales</taxon>
        <taxon>Pseudomonadaceae</taxon>
        <taxon>Pseudomonas</taxon>
    </lineage>
</organism>
<evidence type="ECO:0000313" key="2">
    <source>
        <dbReference type="Proteomes" id="UP000279173"/>
    </source>
</evidence>
<reference evidence="1 2" key="1">
    <citation type="submission" date="2018-08" db="EMBL/GenBank/DDBJ databases">
        <title>Recombination of ecologically and evolutionarily significant loci maintains genetic cohesion in the Pseudomonas syringae species complex.</title>
        <authorList>
            <person name="Dillon M."/>
            <person name="Thakur S."/>
            <person name="Almeida R.N.D."/>
            <person name="Weir B.S."/>
            <person name="Guttman D.S."/>
        </authorList>
    </citation>
    <scope>NUCLEOTIDE SEQUENCE [LARGE SCALE GENOMIC DNA]</scope>
    <source>
        <strain evidence="1 2">ICMP 3263</strain>
    </source>
</reference>
<comment type="caution">
    <text evidence="1">The sequence shown here is derived from an EMBL/GenBank/DDBJ whole genome shotgun (WGS) entry which is preliminary data.</text>
</comment>
<sequence length="159" mass="18232">MEDFQMGGNQRKKLRYIKPGDIFCFGMDEGSYGIGRIMTRNSLGHVVEIFKAVLEQPQITCLNFTRVNDPVIIDSYSLLDSKTEGDWRIIAHDPDYIAPLRDTIRFICGVAENRTEVDIFDNEYPSKESLKELPAYSPKGDFQIKEVFIPLITKGGEWF</sequence>
<dbReference type="InterPro" id="IPR029278">
    <property type="entry name" value="Imm26"/>
</dbReference>
<evidence type="ECO:0000313" key="1">
    <source>
        <dbReference type="EMBL" id="RMV52687.1"/>
    </source>
</evidence>
<dbReference type="Pfam" id="PF15428">
    <property type="entry name" value="Imm26"/>
    <property type="match status" value="1"/>
</dbReference>
<dbReference type="Proteomes" id="UP000279173">
    <property type="component" value="Unassembled WGS sequence"/>
</dbReference>
<gene>
    <name evidence="1" type="ORF">ALP10_00689</name>
</gene>
<accession>A0A3M6D998</accession>
<name>A0A3M6D998_9PSED</name>
<dbReference type="AlphaFoldDB" id="A0A3M6D998"/>